<dbReference type="Proteomes" id="UP000231098">
    <property type="component" value="Unassembled WGS sequence"/>
</dbReference>
<dbReference type="SUPFAM" id="SSF103084">
    <property type="entry name" value="Holliday junction resolvase RusA"/>
    <property type="match status" value="1"/>
</dbReference>
<dbReference type="InterPro" id="IPR008822">
    <property type="entry name" value="Endonuclease_RusA-like"/>
</dbReference>
<gene>
    <name evidence="1" type="ORF">COT51_01245</name>
</gene>
<comment type="caution">
    <text evidence="1">The sequence shown here is derived from an EMBL/GenBank/DDBJ whole genome shotgun (WGS) entry which is preliminary data.</text>
</comment>
<dbReference type="GO" id="GO:0006310">
    <property type="term" value="P:DNA recombination"/>
    <property type="evidence" value="ECO:0007669"/>
    <property type="project" value="InterPro"/>
</dbReference>
<dbReference type="GO" id="GO:0000287">
    <property type="term" value="F:magnesium ion binding"/>
    <property type="evidence" value="ECO:0007669"/>
    <property type="project" value="InterPro"/>
</dbReference>
<sequence length="166" mass="19001">MSKKQKATDTDFHFGIGTIIPSTQEAYHDDFEATVRKAEKTGLVQFKDTLGRDLDARLKGNEQFPSNGEIFVFIVQYFTSKNEYSRRDIDNIAKTILDVLKGKFYKDDSQVKTLLIGKKMEWRVSQNFGYVAVQELRPERDVDALKISGVEKSVTLFHELKSKGLL</sequence>
<dbReference type="Gene3D" id="3.30.1330.70">
    <property type="entry name" value="Holliday junction resolvase RusA"/>
    <property type="match status" value="1"/>
</dbReference>
<dbReference type="EMBL" id="PEYV01000023">
    <property type="protein sequence ID" value="PIS21727.1"/>
    <property type="molecule type" value="Genomic_DNA"/>
</dbReference>
<proteinExistence type="predicted"/>
<dbReference type="Pfam" id="PF05866">
    <property type="entry name" value="RusA"/>
    <property type="match status" value="1"/>
</dbReference>
<evidence type="ECO:0000313" key="2">
    <source>
        <dbReference type="Proteomes" id="UP000231098"/>
    </source>
</evidence>
<protein>
    <submittedName>
        <fullName evidence="1">Uncharacterized protein</fullName>
    </submittedName>
</protein>
<organism evidence="1 2">
    <name type="scientific">candidate division WWE3 bacterium CG08_land_8_20_14_0_20_41_15</name>
    <dbReference type="NCBI Taxonomy" id="1975086"/>
    <lineage>
        <taxon>Bacteria</taxon>
        <taxon>Katanobacteria</taxon>
    </lineage>
</organism>
<accession>A0A2H0X9X0</accession>
<reference evidence="2" key="1">
    <citation type="submission" date="2017-09" db="EMBL/GenBank/DDBJ databases">
        <title>Depth-based differentiation of microbial function through sediment-hosted aquifers and enrichment of novel symbionts in the deep terrestrial subsurface.</title>
        <authorList>
            <person name="Probst A.J."/>
            <person name="Ladd B."/>
            <person name="Jarett J.K."/>
            <person name="Geller-Mcgrath D.E."/>
            <person name="Sieber C.M.K."/>
            <person name="Emerson J.B."/>
            <person name="Anantharaman K."/>
            <person name="Thomas B.C."/>
            <person name="Malmstrom R."/>
            <person name="Stieglmeier M."/>
            <person name="Klingl A."/>
            <person name="Woyke T."/>
            <person name="Ryan C.M."/>
            <person name="Banfield J.F."/>
        </authorList>
    </citation>
    <scope>NUCLEOTIDE SEQUENCE [LARGE SCALE GENOMIC DNA]</scope>
</reference>
<dbReference type="GO" id="GO:0006281">
    <property type="term" value="P:DNA repair"/>
    <property type="evidence" value="ECO:0007669"/>
    <property type="project" value="InterPro"/>
</dbReference>
<name>A0A2H0X9X0_UNCKA</name>
<dbReference type="AlphaFoldDB" id="A0A2H0X9X0"/>
<evidence type="ECO:0000313" key="1">
    <source>
        <dbReference type="EMBL" id="PIS21727.1"/>
    </source>
</evidence>
<dbReference type="InterPro" id="IPR036614">
    <property type="entry name" value="RusA-like_sf"/>
</dbReference>